<dbReference type="GO" id="GO:0015074">
    <property type="term" value="P:DNA integration"/>
    <property type="evidence" value="ECO:0007669"/>
    <property type="project" value="UniProtKB-KW"/>
</dbReference>
<keyword evidence="2 4" id="KW-0238">DNA-binding</keyword>
<dbReference type="InterPro" id="IPR004107">
    <property type="entry name" value="Integrase_SAM-like_N"/>
</dbReference>
<evidence type="ECO:0000256" key="1">
    <source>
        <dbReference type="ARBA" id="ARBA00022908"/>
    </source>
</evidence>
<dbReference type="InterPro" id="IPR010998">
    <property type="entry name" value="Integrase_recombinase_N"/>
</dbReference>
<evidence type="ECO:0000259" key="6">
    <source>
        <dbReference type="PROSITE" id="PS51900"/>
    </source>
</evidence>
<dbReference type="GO" id="GO:0006310">
    <property type="term" value="P:DNA recombination"/>
    <property type="evidence" value="ECO:0007669"/>
    <property type="project" value="UniProtKB-KW"/>
</dbReference>
<evidence type="ECO:0000313" key="8">
    <source>
        <dbReference type="Proteomes" id="UP000056209"/>
    </source>
</evidence>
<dbReference type="GO" id="GO:0003677">
    <property type="term" value="F:DNA binding"/>
    <property type="evidence" value="ECO:0007669"/>
    <property type="project" value="UniProtKB-UniRule"/>
</dbReference>
<evidence type="ECO:0000313" key="7">
    <source>
        <dbReference type="EMBL" id="GAQ24013.1"/>
    </source>
</evidence>
<accession>A0A100HNK0</accession>
<evidence type="ECO:0000259" key="5">
    <source>
        <dbReference type="PROSITE" id="PS51898"/>
    </source>
</evidence>
<comment type="caution">
    <text evidence="7">The sequence shown here is derived from an EMBL/GenBank/DDBJ whole genome shotgun (WGS) entry which is preliminary data.</text>
</comment>
<evidence type="ECO:0000256" key="3">
    <source>
        <dbReference type="ARBA" id="ARBA00023172"/>
    </source>
</evidence>
<protein>
    <submittedName>
        <fullName evidence="7">Site-specific recombinase XerC</fullName>
    </submittedName>
</protein>
<evidence type="ECO:0000256" key="4">
    <source>
        <dbReference type="PROSITE-ProRule" id="PRU01248"/>
    </source>
</evidence>
<proteinExistence type="predicted"/>
<organism evidence="7 8">
    <name type="scientific">Deinococcus grandis</name>
    <dbReference type="NCBI Taxonomy" id="57498"/>
    <lineage>
        <taxon>Bacteria</taxon>
        <taxon>Thermotogati</taxon>
        <taxon>Deinococcota</taxon>
        <taxon>Deinococci</taxon>
        <taxon>Deinococcales</taxon>
        <taxon>Deinococcaceae</taxon>
        <taxon>Deinococcus</taxon>
    </lineage>
</organism>
<dbReference type="InterPro" id="IPR002104">
    <property type="entry name" value="Integrase_catalytic"/>
</dbReference>
<dbReference type="Gene3D" id="1.10.443.10">
    <property type="entry name" value="Intergrase catalytic core"/>
    <property type="match status" value="2"/>
</dbReference>
<sequence>MTDPTLTLDLYRGDLVSRAAHLAGLPAPELRRRAVEAARDKDAGALWALTEAHLTLHGAAGAKVSAHTLKAYGQAVRGFLAYATANAVELLRPGANVGALYLRHLEAAGLSPATVRVKLAGARALYRALRWAEATTADPFTDARPAPEKTPAWDRRQPYTEEEVVRLLDGADARMRALLLLCGHAGLRIAEALALTWHDLDLTGRTLTVRHGKGGKTRRVQLSSSLVAALTALDHQDGPVIGGGDDAARERLAWLCKRVDVPNRGFHALRHYAGTRLVREGHSLDDAAHHLGHSSIETTRVYAKWSDDGLRKSLGNW</sequence>
<dbReference type="Pfam" id="PF02899">
    <property type="entry name" value="Phage_int_SAM_1"/>
    <property type="match status" value="1"/>
</dbReference>
<dbReference type="PROSITE" id="PS51898">
    <property type="entry name" value="TYR_RECOMBINASE"/>
    <property type="match status" value="1"/>
</dbReference>
<dbReference type="Proteomes" id="UP000056209">
    <property type="component" value="Unassembled WGS sequence"/>
</dbReference>
<feature type="domain" description="Core-binding (CB)" evidence="6">
    <location>
        <begin position="54"/>
        <end position="130"/>
    </location>
</feature>
<dbReference type="OrthoDB" id="63105at2"/>
<gene>
    <name evidence="7" type="ORF">DEIGR_500006</name>
</gene>
<dbReference type="RefSeq" id="WP_058980254.1">
    <property type="nucleotide sequence ID" value="NZ_BCMS01000007.1"/>
</dbReference>
<dbReference type="EMBL" id="BCMS01000007">
    <property type="protein sequence ID" value="GAQ24013.1"/>
    <property type="molecule type" value="Genomic_DNA"/>
</dbReference>
<dbReference type="SUPFAM" id="SSF56349">
    <property type="entry name" value="DNA breaking-rejoining enzymes"/>
    <property type="match status" value="1"/>
</dbReference>
<dbReference type="Gene3D" id="1.10.150.130">
    <property type="match status" value="1"/>
</dbReference>
<feature type="domain" description="Tyr recombinase" evidence="5">
    <location>
        <begin position="154"/>
        <end position="315"/>
    </location>
</feature>
<dbReference type="PANTHER" id="PTHR30349:SF81">
    <property type="entry name" value="TYROSINE RECOMBINASE XERC"/>
    <property type="match status" value="1"/>
</dbReference>
<keyword evidence="1" id="KW-0229">DNA integration</keyword>
<dbReference type="InterPro" id="IPR013762">
    <property type="entry name" value="Integrase-like_cat_sf"/>
</dbReference>
<dbReference type="AlphaFoldDB" id="A0A100HNK0"/>
<reference evidence="8" key="1">
    <citation type="submission" date="2015-11" db="EMBL/GenBank/DDBJ databases">
        <title>Draft Genome Sequence of the Radioresistant Bacterium Deinococcus grandis, Isolated from Freshwater Fish in Japan.</title>
        <authorList>
            <person name="Satoh K."/>
            <person name="Onodera T."/>
            <person name="Omoso K."/>
            <person name="Takeda-Yano K."/>
            <person name="Katayama T."/>
            <person name="Oono Y."/>
            <person name="Narumi I."/>
        </authorList>
    </citation>
    <scope>NUCLEOTIDE SEQUENCE [LARGE SCALE GENOMIC DNA]</scope>
    <source>
        <strain evidence="8">ATCC 43672</strain>
    </source>
</reference>
<dbReference type="CDD" id="cd01189">
    <property type="entry name" value="INT_ICEBs1_C_like"/>
    <property type="match status" value="1"/>
</dbReference>
<dbReference type="InterPro" id="IPR011010">
    <property type="entry name" value="DNA_brk_join_enz"/>
</dbReference>
<keyword evidence="3" id="KW-0233">DNA recombination</keyword>
<dbReference type="PROSITE" id="PS51900">
    <property type="entry name" value="CB"/>
    <property type="match status" value="1"/>
</dbReference>
<keyword evidence="8" id="KW-1185">Reference proteome</keyword>
<dbReference type="InterPro" id="IPR050090">
    <property type="entry name" value="Tyrosine_recombinase_XerCD"/>
</dbReference>
<dbReference type="PANTHER" id="PTHR30349">
    <property type="entry name" value="PHAGE INTEGRASE-RELATED"/>
    <property type="match status" value="1"/>
</dbReference>
<evidence type="ECO:0000256" key="2">
    <source>
        <dbReference type="ARBA" id="ARBA00023125"/>
    </source>
</evidence>
<name>A0A100HNK0_9DEIO</name>
<dbReference type="Pfam" id="PF00589">
    <property type="entry name" value="Phage_integrase"/>
    <property type="match status" value="2"/>
</dbReference>
<dbReference type="InterPro" id="IPR044068">
    <property type="entry name" value="CB"/>
</dbReference>